<evidence type="ECO:0000313" key="1">
    <source>
        <dbReference type="EMBL" id="KUG20676.1"/>
    </source>
</evidence>
<sequence>MEYPTIAPFFSATKNVSGKSTPDCLIKTAGLHSRGLSARSKSQRAAKSLSAYCLMVQSIPYSIPRIPAKKSVPRRRCAGRKAGCQQGQPYLFQIPN</sequence>
<gene>
    <name evidence="1" type="ORF">ASZ90_009578</name>
</gene>
<name>A0A0W8FIJ8_9ZZZZ</name>
<dbReference type="EMBL" id="LNQE01001156">
    <property type="protein sequence ID" value="KUG20676.1"/>
    <property type="molecule type" value="Genomic_DNA"/>
</dbReference>
<reference evidence="1" key="1">
    <citation type="journal article" date="2015" name="Proc. Natl. Acad. Sci. U.S.A.">
        <title>Networks of energetic and metabolic interactions define dynamics in microbial communities.</title>
        <authorList>
            <person name="Embree M."/>
            <person name="Liu J.K."/>
            <person name="Al-Bassam M.M."/>
            <person name="Zengler K."/>
        </authorList>
    </citation>
    <scope>NUCLEOTIDE SEQUENCE</scope>
</reference>
<accession>A0A0W8FIJ8</accession>
<proteinExistence type="predicted"/>
<protein>
    <submittedName>
        <fullName evidence="1">Uncharacterized protein</fullName>
    </submittedName>
</protein>
<comment type="caution">
    <text evidence="1">The sequence shown here is derived from an EMBL/GenBank/DDBJ whole genome shotgun (WGS) entry which is preliminary data.</text>
</comment>
<organism evidence="1">
    <name type="scientific">hydrocarbon metagenome</name>
    <dbReference type="NCBI Taxonomy" id="938273"/>
    <lineage>
        <taxon>unclassified sequences</taxon>
        <taxon>metagenomes</taxon>
        <taxon>ecological metagenomes</taxon>
    </lineage>
</organism>
<dbReference type="AlphaFoldDB" id="A0A0W8FIJ8"/>